<dbReference type="InterPro" id="IPR047263">
    <property type="entry name" value="HNL-like_cupin"/>
</dbReference>
<feature type="domain" description="Cupin type-2" evidence="1">
    <location>
        <begin position="8"/>
        <end position="76"/>
    </location>
</feature>
<organism evidence="2 3">
    <name type="scientific">Vibrio proteolyticus NBRC 13287</name>
    <dbReference type="NCBI Taxonomy" id="1219065"/>
    <lineage>
        <taxon>Bacteria</taxon>
        <taxon>Pseudomonadati</taxon>
        <taxon>Pseudomonadota</taxon>
        <taxon>Gammaproteobacteria</taxon>
        <taxon>Vibrionales</taxon>
        <taxon>Vibrionaceae</taxon>
        <taxon>Vibrio</taxon>
    </lineage>
</organism>
<dbReference type="RefSeq" id="WP_021704819.1">
    <property type="nucleotide sequence ID" value="NZ_BATJ01000005.1"/>
</dbReference>
<dbReference type="InterPro" id="IPR011051">
    <property type="entry name" value="RmlC_Cupin_sf"/>
</dbReference>
<evidence type="ECO:0000313" key="3">
    <source>
        <dbReference type="Proteomes" id="UP000016570"/>
    </source>
</evidence>
<dbReference type="InterPro" id="IPR013096">
    <property type="entry name" value="Cupin_2"/>
</dbReference>
<keyword evidence="3" id="KW-1185">Reference proteome</keyword>
<comment type="caution">
    <text evidence="2">The sequence shown here is derived from an EMBL/GenBank/DDBJ whole genome shotgun (WGS) entry which is preliminary data.</text>
</comment>
<dbReference type="SUPFAM" id="SSF51182">
    <property type="entry name" value="RmlC-like cupins"/>
    <property type="match status" value="1"/>
</dbReference>
<dbReference type="EMBL" id="BATJ01000005">
    <property type="protein sequence ID" value="GAD66841.1"/>
    <property type="molecule type" value="Genomic_DNA"/>
</dbReference>
<sequence length="129" mass="14597">MANYSAAYVTFQPGARSAWHSHPAGQHIIVTSGVALTGTRDGNVIRFSEGESVWCPPGVEHWHGATPEAAMTHLVVTPQKMARTRSGKRKSRTNSIWDRNKKEPHFAALSYFGVELRLKQFRSMEYQRW</sequence>
<evidence type="ECO:0000313" key="2">
    <source>
        <dbReference type="EMBL" id="GAD66841.1"/>
    </source>
</evidence>
<dbReference type="CDD" id="cd02233">
    <property type="entry name" value="cupin_HNL-like"/>
    <property type="match status" value="1"/>
</dbReference>
<dbReference type="Pfam" id="PF07883">
    <property type="entry name" value="Cupin_2"/>
    <property type="match status" value="1"/>
</dbReference>
<proteinExistence type="predicted"/>
<dbReference type="PANTHER" id="PTHR43698:SF1">
    <property type="entry name" value="BLL4564 PROTEIN"/>
    <property type="match status" value="1"/>
</dbReference>
<dbReference type="STRING" id="1219065.VPR01S_05_01360"/>
<name>U2ZGQ8_VIBPR</name>
<protein>
    <recommendedName>
        <fullName evidence="1">Cupin type-2 domain-containing protein</fullName>
    </recommendedName>
</protein>
<dbReference type="InterPro" id="IPR014710">
    <property type="entry name" value="RmlC-like_jellyroll"/>
</dbReference>
<dbReference type="Proteomes" id="UP000016570">
    <property type="component" value="Unassembled WGS sequence"/>
</dbReference>
<reference evidence="2 3" key="1">
    <citation type="submission" date="2013-09" db="EMBL/GenBank/DDBJ databases">
        <title>Whole genome shotgun sequence of Vibrio proteolyticus NBRC 13287.</title>
        <authorList>
            <person name="Isaki S."/>
            <person name="Hosoyama A."/>
            <person name="Numata M."/>
            <person name="Hashimoto M."/>
            <person name="Hosoyama Y."/>
            <person name="Tsuchikane K."/>
            <person name="Noguchi M."/>
            <person name="Hirakata S."/>
            <person name="Ichikawa N."/>
            <person name="Ohji S."/>
            <person name="Yamazoe A."/>
            <person name="Fujita N."/>
        </authorList>
    </citation>
    <scope>NUCLEOTIDE SEQUENCE [LARGE SCALE GENOMIC DNA]</scope>
    <source>
        <strain evidence="2 3">NBRC 13287</strain>
    </source>
</reference>
<dbReference type="eggNOG" id="COG1917">
    <property type="taxonomic scope" value="Bacteria"/>
</dbReference>
<evidence type="ECO:0000259" key="1">
    <source>
        <dbReference type="Pfam" id="PF07883"/>
    </source>
</evidence>
<dbReference type="AlphaFoldDB" id="U2ZGQ8"/>
<dbReference type="PANTHER" id="PTHR43698">
    <property type="entry name" value="RIBD C-TERMINAL DOMAIN CONTAINING PROTEIN"/>
    <property type="match status" value="1"/>
</dbReference>
<gene>
    <name evidence="2" type="ORF">VPR01S_05_01360</name>
</gene>
<dbReference type="Gene3D" id="2.60.120.10">
    <property type="entry name" value="Jelly Rolls"/>
    <property type="match status" value="1"/>
</dbReference>
<accession>U2ZGQ8</accession>